<dbReference type="AlphaFoldDB" id="A0A1G5KR74"/>
<dbReference type="EMBL" id="FMVJ01000011">
    <property type="protein sequence ID" value="SCZ02598.1"/>
    <property type="molecule type" value="Genomic_DNA"/>
</dbReference>
<accession>A0A1G5KR74</accession>
<feature type="domain" description="NfeD-like C-terminal" evidence="6">
    <location>
        <begin position="94"/>
        <end position="146"/>
    </location>
</feature>
<keyword evidence="2 5" id="KW-0812">Transmembrane</keyword>
<dbReference type="OrthoDB" id="9810336at2"/>
<protein>
    <recommendedName>
        <fullName evidence="6">NfeD-like C-terminal domain-containing protein</fullName>
    </recommendedName>
</protein>
<evidence type="ECO:0000313" key="7">
    <source>
        <dbReference type="EMBL" id="SCZ02598.1"/>
    </source>
</evidence>
<dbReference type="STRING" id="549386.SAMN02927923_03498"/>
<evidence type="ECO:0000256" key="5">
    <source>
        <dbReference type="SAM" id="Phobius"/>
    </source>
</evidence>
<evidence type="ECO:0000256" key="2">
    <source>
        <dbReference type="ARBA" id="ARBA00022692"/>
    </source>
</evidence>
<feature type="transmembrane region" description="Helical" evidence="5">
    <location>
        <begin position="6"/>
        <end position="24"/>
    </location>
</feature>
<dbReference type="InterPro" id="IPR012340">
    <property type="entry name" value="NA-bd_OB-fold"/>
</dbReference>
<dbReference type="InterPro" id="IPR052165">
    <property type="entry name" value="Membrane_assoc_protease"/>
</dbReference>
<evidence type="ECO:0000256" key="1">
    <source>
        <dbReference type="ARBA" id="ARBA00004141"/>
    </source>
</evidence>
<dbReference type="Proteomes" id="UP000199569">
    <property type="component" value="Unassembled WGS sequence"/>
</dbReference>
<proteinExistence type="predicted"/>
<reference evidence="7 8" key="1">
    <citation type="submission" date="2016-10" db="EMBL/GenBank/DDBJ databases">
        <authorList>
            <person name="de Groot N.N."/>
        </authorList>
    </citation>
    <scope>NUCLEOTIDE SEQUENCE [LARGE SCALE GENOMIC DNA]</scope>
    <source>
        <strain evidence="7 8">CGMCC 1.7666</strain>
    </source>
</reference>
<feature type="transmembrane region" description="Helical" evidence="5">
    <location>
        <begin position="56"/>
        <end position="75"/>
    </location>
</feature>
<keyword evidence="8" id="KW-1185">Reference proteome</keyword>
<dbReference type="Gene3D" id="2.40.50.140">
    <property type="entry name" value="Nucleic acid-binding proteins"/>
    <property type="match status" value="1"/>
</dbReference>
<evidence type="ECO:0000313" key="8">
    <source>
        <dbReference type="Proteomes" id="UP000199569"/>
    </source>
</evidence>
<evidence type="ECO:0000259" key="6">
    <source>
        <dbReference type="Pfam" id="PF01957"/>
    </source>
</evidence>
<dbReference type="PANTHER" id="PTHR33507:SF3">
    <property type="entry name" value="INNER MEMBRANE PROTEIN YBBJ"/>
    <property type="match status" value="1"/>
</dbReference>
<dbReference type="Pfam" id="PF01957">
    <property type="entry name" value="NfeD"/>
    <property type="match status" value="1"/>
</dbReference>
<dbReference type="PANTHER" id="PTHR33507">
    <property type="entry name" value="INNER MEMBRANE PROTEIN YBBJ"/>
    <property type="match status" value="1"/>
</dbReference>
<keyword evidence="4 5" id="KW-0472">Membrane</keyword>
<sequence length="149" mass="16019">MIRDAFVSLGAWSWIILGLVLIGIELMAPGIFFLWLGLAAIATGLLDAALDLSWQAAFIIFALLSVAAVVLGRFVTRSKDQSEAPASHLNQRGQALVGQVFTLDTPIKDGEGRIRVGDSSWRVTGADRFKGAKVRIVRVEGSTLVVDDP</sequence>
<dbReference type="InterPro" id="IPR002810">
    <property type="entry name" value="NfeD-like_C"/>
</dbReference>
<organism evidence="7 8">
    <name type="scientific">Microvirga guangxiensis</name>
    <dbReference type="NCBI Taxonomy" id="549386"/>
    <lineage>
        <taxon>Bacteria</taxon>
        <taxon>Pseudomonadati</taxon>
        <taxon>Pseudomonadota</taxon>
        <taxon>Alphaproteobacteria</taxon>
        <taxon>Hyphomicrobiales</taxon>
        <taxon>Methylobacteriaceae</taxon>
        <taxon>Microvirga</taxon>
    </lineage>
</organism>
<gene>
    <name evidence="7" type="ORF">SAMN02927923_03498</name>
</gene>
<dbReference type="GO" id="GO:0005886">
    <property type="term" value="C:plasma membrane"/>
    <property type="evidence" value="ECO:0007669"/>
    <property type="project" value="TreeGrafter"/>
</dbReference>
<comment type="subcellular location">
    <subcellularLocation>
        <location evidence="1">Membrane</location>
        <topology evidence="1">Multi-pass membrane protein</topology>
    </subcellularLocation>
</comment>
<name>A0A1G5KR74_9HYPH</name>
<keyword evidence="3 5" id="KW-1133">Transmembrane helix</keyword>
<dbReference type="RefSeq" id="WP_091137408.1">
    <property type="nucleotide sequence ID" value="NZ_FMVJ01000011.1"/>
</dbReference>
<evidence type="ECO:0000256" key="3">
    <source>
        <dbReference type="ARBA" id="ARBA00022989"/>
    </source>
</evidence>
<evidence type="ECO:0000256" key="4">
    <source>
        <dbReference type="ARBA" id="ARBA00023136"/>
    </source>
</evidence>